<sequence length="67" mass="7568">MRLTINGDQVEVPDTVKTIAELLQHFDLQHKVVIVEKNAEIMDKAEHTEALIFDQDKIELVHFVGGG</sequence>
<reference evidence="1 2" key="1">
    <citation type="submission" date="2014-08" db="EMBL/GenBank/DDBJ databases">
        <title>Complete genome of a marine bacteria Jeotgalibacillus malaysiensis.</title>
        <authorList>
            <person name="Yaakop A.S."/>
            <person name="Chan K.-G."/>
            <person name="Goh K.M."/>
        </authorList>
    </citation>
    <scope>NUCLEOTIDE SEQUENCE [LARGE SCALE GENOMIC DNA]</scope>
    <source>
        <strain evidence="1 2">D5</strain>
    </source>
</reference>
<dbReference type="KEGG" id="jeo:JMA_36360"/>
<dbReference type="SUPFAM" id="SSF54285">
    <property type="entry name" value="MoaD/ThiS"/>
    <property type="match status" value="1"/>
</dbReference>
<dbReference type="InterPro" id="IPR010035">
    <property type="entry name" value="Thi_S"/>
</dbReference>
<dbReference type="NCBIfam" id="TIGR01683">
    <property type="entry name" value="thiS"/>
    <property type="match status" value="1"/>
</dbReference>
<dbReference type="Pfam" id="PF02597">
    <property type="entry name" value="ThiS"/>
    <property type="match status" value="1"/>
</dbReference>
<evidence type="ECO:0000313" key="1">
    <source>
        <dbReference type="EMBL" id="AJD92953.1"/>
    </source>
</evidence>
<dbReference type="BioCyc" id="JESP1508404:G14D9-12917-MONOMER"/>
<gene>
    <name evidence="1" type="ORF">JMA_36360</name>
</gene>
<name>A0A0B5AWJ2_9BACL</name>
<dbReference type="Gene3D" id="3.10.20.30">
    <property type="match status" value="1"/>
</dbReference>
<dbReference type="InterPro" id="IPR016155">
    <property type="entry name" value="Mopterin_synth/thiamin_S_b"/>
</dbReference>
<dbReference type="AlphaFoldDB" id="A0A0B5AWJ2"/>
<dbReference type="Proteomes" id="UP000031449">
    <property type="component" value="Chromosome"/>
</dbReference>
<accession>A0A0B5AWJ2</accession>
<dbReference type="STRING" id="1508404.JMA_36360"/>
<dbReference type="PANTHER" id="PTHR34472">
    <property type="entry name" value="SULFUR CARRIER PROTEIN THIS"/>
    <property type="match status" value="1"/>
</dbReference>
<dbReference type="EMBL" id="CP009416">
    <property type="protein sequence ID" value="AJD92953.1"/>
    <property type="molecule type" value="Genomic_DNA"/>
</dbReference>
<dbReference type="InterPro" id="IPR003749">
    <property type="entry name" value="ThiS/MoaD-like"/>
</dbReference>
<dbReference type="CDD" id="cd00565">
    <property type="entry name" value="Ubl_ThiS"/>
    <property type="match status" value="1"/>
</dbReference>
<dbReference type="HOGENOM" id="CLU_174611_3_3_9"/>
<dbReference type="OrthoDB" id="9798559at2"/>
<keyword evidence="2" id="KW-1185">Reference proteome</keyword>
<dbReference type="PANTHER" id="PTHR34472:SF1">
    <property type="entry name" value="SULFUR CARRIER PROTEIN THIS"/>
    <property type="match status" value="1"/>
</dbReference>
<proteinExistence type="predicted"/>
<organism evidence="1 2">
    <name type="scientific">Jeotgalibacillus malaysiensis</name>
    <dbReference type="NCBI Taxonomy" id="1508404"/>
    <lineage>
        <taxon>Bacteria</taxon>
        <taxon>Bacillati</taxon>
        <taxon>Bacillota</taxon>
        <taxon>Bacilli</taxon>
        <taxon>Bacillales</taxon>
        <taxon>Caryophanaceae</taxon>
        <taxon>Jeotgalibacillus</taxon>
    </lineage>
</organism>
<evidence type="ECO:0000313" key="2">
    <source>
        <dbReference type="Proteomes" id="UP000031449"/>
    </source>
</evidence>
<protein>
    <submittedName>
        <fullName evidence="1">Sulfur carrier protein ThiS</fullName>
    </submittedName>
</protein>
<dbReference type="InterPro" id="IPR012675">
    <property type="entry name" value="Beta-grasp_dom_sf"/>
</dbReference>